<gene>
    <name evidence="2" type="ORF">TBK1r_35420</name>
</gene>
<evidence type="ECO:0000313" key="2">
    <source>
        <dbReference type="EMBL" id="QDV84591.1"/>
    </source>
</evidence>
<proteinExistence type="predicted"/>
<name>A0ABX5XTF3_9BACT</name>
<dbReference type="InterPro" id="IPR004843">
    <property type="entry name" value="Calcineurin-like_PHP"/>
</dbReference>
<dbReference type="PANTHER" id="PTHR42850:SF4">
    <property type="entry name" value="ZINC-DEPENDENT ENDOPOLYPHOSPHATASE"/>
    <property type="match status" value="1"/>
</dbReference>
<reference evidence="2 3" key="1">
    <citation type="submission" date="2019-02" db="EMBL/GenBank/DDBJ databases">
        <title>Deep-cultivation of Planctomycetes and their phenomic and genomic characterization uncovers novel biology.</title>
        <authorList>
            <person name="Wiegand S."/>
            <person name="Jogler M."/>
            <person name="Boedeker C."/>
            <person name="Pinto D."/>
            <person name="Vollmers J."/>
            <person name="Rivas-Marin E."/>
            <person name="Kohn T."/>
            <person name="Peeters S.H."/>
            <person name="Heuer A."/>
            <person name="Rast P."/>
            <person name="Oberbeckmann S."/>
            <person name="Bunk B."/>
            <person name="Jeske O."/>
            <person name="Meyerdierks A."/>
            <person name="Storesund J.E."/>
            <person name="Kallscheuer N."/>
            <person name="Luecker S."/>
            <person name="Lage O.M."/>
            <person name="Pohl T."/>
            <person name="Merkel B.J."/>
            <person name="Hornburger P."/>
            <person name="Mueller R.-W."/>
            <person name="Bruemmer F."/>
            <person name="Labrenz M."/>
            <person name="Spormann A.M."/>
            <person name="Op den Camp H."/>
            <person name="Overmann J."/>
            <person name="Amann R."/>
            <person name="Jetten M.S.M."/>
            <person name="Mascher T."/>
            <person name="Medema M.H."/>
            <person name="Devos D.P."/>
            <person name="Kaster A.-K."/>
            <person name="Ovreas L."/>
            <person name="Rohde M."/>
            <person name="Galperin M.Y."/>
            <person name="Jogler C."/>
        </authorList>
    </citation>
    <scope>NUCLEOTIDE SEQUENCE [LARGE SCALE GENOMIC DNA]</scope>
    <source>
        <strain evidence="2 3">TBK1r</strain>
    </source>
</reference>
<sequence>MASRVIAIGDVHGCSTALRSLINSIQPNRSDTIVTLGDYVNRGPDGRGVIEQLIALRDQCALIPLLGNHDQLLLRNQSSRTEIPGHPPIDPDNGLELFRDEHFSFLQTCELYFEIETHFFVHANYDHKKPLAQQDPYTLLWLSLDSKMPKRHFTRKTAIVGHTEQQDGDTLDRGYLKCIDTYCYGGGWLTAFDVHSGKQWQFDQNGVQRQAAT</sequence>
<dbReference type="Gene3D" id="3.60.21.10">
    <property type="match status" value="1"/>
</dbReference>
<dbReference type="RefSeq" id="WP_419581439.1">
    <property type="nucleotide sequence ID" value="NZ_CP036432.1"/>
</dbReference>
<dbReference type="Proteomes" id="UP000318081">
    <property type="component" value="Chromosome"/>
</dbReference>
<accession>A0ABX5XTF3</accession>
<dbReference type="SUPFAM" id="SSF56300">
    <property type="entry name" value="Metallo-dependent phosphatases"/>
    <property type="match status" value="1"/>
</dbReference>
<protein>
    <submittedName>
        <fullName evidence="2">Diadenosine tetraphosphatase</fullName>
    </submittedName>
</protein>
<evidence type="ECO:0000259" key="1">
    <source>
        <dbReference type="Pfam" id="PF00149"/>
    </source>
</evidence>
<evidence type="ECO:0000313" key="3">
    <source>
        <dbReference type="Proteomes" id="UP000318081"/>
    </source>
</evidence>
<keyword evidence="3" id="KW-1185">Reference proteome</keyword>
<dbReference type="Pfam" id="PF00149">
    <property type="entry name" value="Metallophos"/>
    <property type="match status" value="1"/>
</dbReference>
<dbReference type="InterPro" id="IPR050126">
    <property type="entry name" value="Ap4A_hydrolase"/>
</dbReference>
<dbReference type="EMBL" id="CP036432">
    <property type="protein sequence ID" value="QDV84591.1"/>
    <property type="molecule type" value="Genomic_DNA"/>
</dbReference>
<feature type="domain" description="Calcineurin-like phosphoesterase" evidence="1">
    <location>
        <begin position="4"/>
        <end position="166"/>
    </location>
</feature>
<dbReference type="PANTHER" id="PTHR42850">
    <property type="entry name" value="METALLOPHOSPHOESTERASE"/>
    <property type="match status" value="1"/>
</dbReference>
<dbReference type="InterPro" id="IPR029052">
    <property type="entry name" value="Metallo-depent_PP-like"/>
</dbReference>
<organism evidence="2 3">
    <name type="scientific">Stieleria magnilauensis</name>
    <dbReference type="NCBI Taxonomy" id="2527963"/>
    <lineage>
        <taxon>Bacteria</taxon>
        <taxon>Pseudomonadati</taxon>
        <taxon>Planctomycetota</taxon>
        <taxon>Planctomycetia</taxon>
        <taxon>Pirellulales</taxon>
        <taxon>Pirellulaceae</taxon>
        <taxon>Stieleria</taxon>
    </lineage>
</organism>